<dbReference type="Gene3D" id="3.90.1150.10">
    <property type="entry name" value="Aspartate Aminotransferase, domain 1"/>
    <property type="match status" value="1"/>
</dbReference>
<name>A0A0S7BYG0_9CHLR</name>
<keyword evidence="4" id="KW-1185">Reference proteome</keyword>
<proteinExistence type="inferred from homology"/>
<organism evidence="3">
    <name type="scientific">Flexilinea flocculi</name>
    <dbReference type="NCBI Taxonomy" id="1678840"/>
    <lineage>
        <taxon>Bacteria</taxon>
        <taxon>Bacillati</taxon>
        <taxon>Chloroflexota</taxon>
        <taxon>Anaerolineae</taxon>
        <taxon>Anaerolineales</taxon>
        <taxon>Anaerolineaceae</taxon>
        <taxon>Flexilinea</taxon>
    </lineage>
</organism>
<evidence type="ECO:0000256" key="1">
    <source>
        <dbReference type="RuleBase" id="RU000481"/>
    </source>
</evidence>
<evidence type="ECO:0000313" key="3">
    <source>
        <dbReference type="EMBL" id="GAP41640.1"/>
    </source>
</evidence>
<dbReference type="PANTHER" id="PTHR43510">
    <property type="entry name" value="AMINOTRANSFERASE FUNCTION, HYPOTHETICAL (EUROFUNG)"/>
    <property type="match status" value="1"/>
</dbReference>
<dbReference type="AlphaFoldDB" id="A0A0S7BYG0"/>
<dbReference type="Proteomes" id="UP000053370">
    <property type="component" value="Unassembled WGS sequence"/>
</dbReference>
<dbReference type="CDD" id="cd00609">
    <property type="entry name" value="AAT_like"/>
    <property type="match status" value="1"/>
</dbReference>
<dbReference type="InterPro" id="IPR015421">
    <property type="entry name" value="PyrdxlP-dep_Trfase_major"/>
</dbReference>
<comment type="cofactor">
    <cofactor evidence="1">
        <name>pyridoxal 5'-phosphate</name>
        <dbReference type="ChEBI" id="CHEBI:597326"/>
    </cofactor>
</comment>
<dbReference type="InterPro" id="IPR004838">
    <property type="entry name" value="NHTrfase_class1_PyrdxlP-BS"/>
</dbReference>
<protein>
    <recommendedName>
        <fullName evidence="1">Aminotransferase</fullName>
        <ecNumber evidence="1">2.6.1.-</ecNumber>
    </recommendedName>
</protein>
<dbReference type="GO" id="GO:0030170">
    <property type="term" value="F:pyridoxal phosphate binding"/>
    <property type="evidence" value="ECO:0007669"/>
    <property type="project" value="InterPro"/>
</dbReference>
<gene>
    <name evidence="3" type="ORF">ATC1_131632</name>
</gene>
<dbReference type="STRING" id="1678840.ATC1_131632"/>
<evidence type="ECO:0000313" key="4">
    <source>
        <dbReference type="Proteomes" id="UP000053370"/>
    </source>
</evidence>
<feature type="domain" description="Aminotransferase class I/classII large" evidence="2">
    <location>
        <begin position="23"/>
        <end position="353"/>
    </location>
</feature>
<dbReference type="InterPro" id="IPR015424">
    <property type="entry name" value="PyrdxlP-dep_Trfase"/>
</dbReference>
<evidence type="ECO:0000259" key="2">
    <source>
        <dbReference type="Pfam" id="PF00155"/>
    </source>
</evidence>
<sequence>MKFEPFHLERYFARYEFTARHLLCCSDCDGLSLNSILNMADAETRQLWDDLHLGYTESLGHPLLREEIASLYRGIQPEQCLVTAPEEGILLTMNAILDEGDHVICTFPGYQSLYQIAQNAKCEVTLWTPEEENGWRFNPDFLESHIRPNTKLLVINFPHNPTGFLPSHEDFRKIISFAESHHLYLFSDEMYRFLEYDDSNRLPAACEIYENAVSLMGMSKTFGLAGARIGWIVTRNRDLFSKIAEQKDYTTICSNAPGEILSIIVLRNKDKVISEHLERIHRNLSVLDSFLLKHSEMLDWIKPKAGTIGFPKLKTNQDSTGFCQEIIEKAGILLLPSYVYDFDTKHFRIGFGRENFPEALEQLDGYLKRRKEI</sequence>
<dbReference type="OrthoDB" id="9802328at2"/>
<dbReference type="PROSITE" id="PS00105">
    <property type="entry name" value="AA_TRANSFER_CLASS_1"/>
    <property type="match status" value="1"/>
</dbReference>
<dbReference type="EC" id="2.6.1.-" evidence="1"/>
<dbReference type="SUPFAM" id="SSF53383">
    <property type="entry name" value="PLP-dependent transferases"/>
    <property type="match status" value="1"/>
</dbReference>
<dbReference type="RefSeq" id="WP_062283271.1">
    <property type="nucleotide sequence ID" value="NZ_DF968181.1"/>
</dbReference>
<keyword evidence="1 3" id="KW-0808">Transferase</keyword>
<dbReference type="PANTHER" id="PTHR43510:SF1">
    <property type="entry name" value="AMINOTRANSFERASE FUNCTION, HYPOTHETICAL (EUROFUNG)"/>
    <property type="match status" value="1"/>
</dbReference>
<accession>A0A0S7BYG0</accession>
<dbReference type="GO" id="GO:0008483">
    <property type="term" value="F:transaminase activity"/>
    <property type="evidence" value="ECO:0007669"/>
    <property type="project" value="UniProtKB-KW"/>
</dbReference>
<comment type="similarity">
    <text evidence="1">Belongs to the class-I pyridoxal-phosphate-dependent aminotransferase family.</text>
</comment>
<dbReference type="InterPro" id="IPR004839">
    <property type="entry name" value="Aminotransferase_I/II_large"/>
</dbReference>
<dbReference type="InterPro" id="IPR015422">
    <property type="entry name" value="PyrdxlP-dep_Trfase_small"/>
</dbReference>
<reference evidence="3" key="1">
    <citation type="journal article" date="2015" name="Genome Announc.">
        <title>Draft Genome Sequence of Anaerolineae Strain TC1, a Novel Isolate from a Methanogenic Wastewater Treatment System.</title>
        <authorList>
            <person name="Matsuura N."/>
            <person name="Tourlousse D.M."/>
            <person name="Sun L."/>
            <person name="Toyonaga M."/>
            <person name="Kuroda K."/>
            <person name="Ohashi A."/>
            <person name="Cruz R."/>
            <person name="Yamaguchi T."/>
            <person name="Sekiguchi Y."/>
        </authorList>
    </citation>
    <scope>NUCLEOTIDE SEQUENCE [LARGE SCALE GENOMIC DNA]</scope>
    <source>
        <strain evidence="3">TC1</strain>
    </source>
</reference>
<dbReference type="Gene3D" id="3.40.640.10">
    <property type="entry name" value="Type I PLP-dependent aspartate aminotransferase-like (Major domain)"/>
    <property type="match status" value="1"/>
</dbReference>
<dbReference type="EMBL" id="DF968181">
    <property type="protein sequence ID" value="GAP41640.1"/>
    <property type="molecule type" value="Genomic_DNA"/>
</dbReference>
<dbReference type="PATRIC" id="fig|1678840.3.peg.3130"/>
<dbReference type="Pfam" id="PF00155">
    <property type="entry name" value="Aminotran_1_2"/>
    <property type="match status" value="1"/>
</dbReference>
<keyword evidence="1 3" id="KW-0032">Aminotransferase</keyword>